<name>A0A699RHX6_TANCI</name>
<dbReference type="AlphaFoldDB" id="A0A699RHX6"/>
<dbReference type="EMBL" id="BKCJ011083362">
    <property type="protein sequence ID" value="GFC82221.1"/>
    <property type="molecule type" value="Genomic_DNA"/>
</dbReference>
<reference evidence="1" key="1">
    <citation type="journal article" date="2019" name="Sci. Rep.">
        <title>Draft genome of Tanacetum cinerariifolium, the natural source of mosquito coil.</title>
        <authorList>
            <person name="Yamashiro T."/>
            <person name="Shiraishi A."/>
            <person name="Satake H."/>
            <person name="Nakayama K."/>
        </authorList>
    </citation>
    <scope>NUCLEOTIDE SEQUENCE</scope>
</reference>
<proteinExistence type="predicted"/>
<protein>
    <submittedName>
        <fullName evidence="1">Uncharacterized protein</fullName>
    </submittedName>
</protein>
<sequence>PCSFRRLTRKKSHASLPIAPGAGGFTGQAGEHAGQVWLIGKPAILRDLRHGNGRHGAQQFSRTLDAHFQQPGMRRDACRLFEGPGKVAAAQLVAHEGQGHAARVIAARIIKPSSVPQTMGGEILQLDDDRERIETGDIDDFFRIGRHLTDAHGG</sequence>
<accession>A0A699RHX6</accession>
<gene>
    <name evidence="1" type="ORF">Tci_854191</name>
</gene>
<feature type="non-terminal residue" evidence="1">
    <location>
        <position position="1"/>
    </location>
</feature>
<evidence type="ECO:0000313" key="1">
    <source>
        <dbReference type="EMBL" id="GFC82221.1"/>
    </source>
</evidence>
<organism evidence="1">
    <name type="scientific">Tanacetum cinerariifolium</name>
    <name type="common">Dalmatian daisy</name>
    <name type="synonym">Chrysanthemum cinerariifolium</name>
    <dbReference type="NCBI Taxonomy" id="118510"/>
    <lineage>
        <taxon>Eukaryota</taxon>
        <taxon>Viridiplantae</taxon>
        <taxon>Streptophyta</taxon>
        <taxon>Embryophyta</taxon>
        <taxon>Tracheophyta</taxon>
        <taxon>Spermatophyta</taxon>
        <taxon>Magnoliopsida</taxon>
        <taxon>eudicotyledons</taxon>
        <taxon>Gunneridae</taxon>
        <taxon>Pentapetalae</taxon>
        <taxon>asterids</taxon>
        <taxon>campanulids</taxon>
        <taxon>Asterales</taxon>
        <taxon>Asteraceae</taxon>
        <taxon>Asteroideae</taxon>
        <taxon>Anthemideae</taxon>
        <taxon>Anthemidinae</taxon>
        <taxon>Tanacetum</taxon>
    </lineage>
</organism>
<feature type="non-terminal residue" evidence="1">
    <location>
        <position position="154"/>
    </location>
</feature>
<comment type="caution">
    <text evidence="1">The sequence shown here is derived from an EMBL/GenBank/DDBJ whole genome shotgun (WGS) entry which is preliminary data.</text>
</comment>